<protein>
    <recommendedName>
        <fullName evidence="5">RING-type domain-containing protein</fullName>
    </recommendedName>
</protein>
<dbReference type="PANTHER" id="PTHR15302">
    <property type="entry name" value="E3 UBIQUITIN-PROTEIN LIGASE RNF103"/>
    <property type="match status" value="1"/>
</dbReference>
<evidence type="ECO:0000256" key="4">
    <source>
        <dbReference type="SAM" id="Phobius"/>
    </source>
</evidence>
<keyword evidence="4" id="KW-1133">Transmembrane helix</keyword>
<reference evidence="7" key="1">
    <citation type="submission" date="2011-05" db="EMBL/GenBank/DDBJ databases">
        <authorList>
            <person name="Richards S.R."/>
            <person name="Qu J."/>
            <person name="Jiang H."/>
            <person name="Jhangiani S.N."/>
            <person name="Agravi P."/>
            <person name="Goodspeed R."/>
            <person name="Gross S."/>
            <person name="Mandapat C."/>
            <person name="Jackson L."/>
            <person name="Mathew T."/>
            <person name="Pu L."/>
            <person name="Thornton R."/>
            <person name="Saada N."/>
            <person name="Wilczek-Boney K.B."/>
            <person name="Lee S."/>
            <person name="Kovar C."/>
            <person name="Wu Y."/>
            <person name="Scherer S.E."/>
            <person name="Worley K.C."/>
            <person name="Muzny D.M."/>
            <person name="Gibbs R."/>
        </authorList>
    </citation>
    <scope>NUCLEOTIDE SEQUENCE</scope>
    <source>
        <strain evidence="7">Brora</strain>
    </source>
</reference>
<dbReference type="CDD" id="cd16473">
    <property type="entry name" value="RING-H2_RNF103"/>
    <property type="match status" value="1"/>
</dbReference>
<evidence type="ECO:0000313" key="7">
    <source>
        <dbReference type="Proteomes" id="UP000014500"/>
    </source>
</evidence>
<sequence length="663" mass="76119">MWVKLLLLLAYLLALFFVSRLLEAAAWYEAGLLPYRILDPFSLSVRKLKRLLETRGMSYAGLVEKQELTTLVQSSGDITEGELAESESDESGHQASPTTHFSGGSHFYEEVEDTKDSVWLVQVIPPTGSPLLTDVIWRKLKSRLSPFGVRMGIFDCMVDQRLCKRKGWNGPQLILAMPKGHRAKDNVVLHAYPFRVPVRVEPIISWLCKHLMSRVHQVKSVDEVQSDWLQYDTRSSKSEVRVLLFSVLLDPPLFLLALGVKFSGRIRVGMMQVKDKDKSKELQEMGVTKTPTYLVITPERIFVYGHRIGEYLSYRRMEFFLKTLRPEVNDVFVLSLIIVNLIGSLNLLFVRTPVWRHLIFCFWRLAKANFILFLLWLILLALLSFRFMDVLSELGLKLVRLVSSSDVAVVLRNEWQKWRSCTLGLGATFFAFCWFFSWLWARWRPQDVSSANTSRLTTEWWSLDTYIMDCFFRPMASLTQPLTPSDLDLEEGMELLIERLAVPNLWLQPVISTDYIKDLPIWNYFATSTSQENLAKDSNCSESDVKSSEDEEGSLCIGCVSMQTECALPKSSCTCNSGVKRECSRRRGRIEMLPPDGMLPCQECAICLDVYKDGVVICGLPCGHNYHEHCILLWLSRDNHHCPVCRWPSYKPKTRAKLDFKSN</sequence>
<dbReference type="Gene3D" id="3.40.30.10">
    <property type="entry name" value="Glutaredoxin"/>
    <property type="match status" value="1"/>
</dbReference>
<feature type="transmembrane region" description="Helical" evidence="4">
    <location>
        <begin position="331"/>
        <end position="350"/>
    </location>
</feature>
<dbReference type="SUPFAM" id="SSF57850">
    <property type="entry name" value="RING/U-box"/>
    <property type="match status" value="1"/>
</dbReference>
<dbReference type="SMART" id="SM00184">
    <property type="entry name" value="RING"/>
    <property type="match status" value="1"/>
</dbReference>
<keyword evidence="4" id="KW-0812">Transmembrane</keyword>
<dbReference type="STRING" id="126957.T1IIW6"/>
<accession>T1IIW6</accession>
<dbReference type="PhylomeDB" id="T1IIW6"/>
<keyword evidence="2" id="KW-0862">Zinc</keyword>
<dbReference type="PANTHER" id="PTHR15302:SF0">
    <property type="entry name" value="E3 UBIQUITIN-PROTEIN LIGASE RNF103"/>
    <property type="match status" value="1"/>
</dbReference>
<dbReference type="Pfam" id="PF13639">
    <property type="entry name" value="zf-RING_2"/>
    <property type="match status" value="1"/>
</dbReference>
<reference evidence="6" key="2">
    <citation type="submission" date="2015-02" db="UniProtKB">
        <authorList>
            <consortium name="EnsemblMetazoa"/>
        </authorList>
    </citation>
    <scope>IDENTIFICATION</scope>
</reference>
<dbReference type="GO" id="GO:0016567">
    <property type="term" value="P:protein ubiquitination"/>
    <property type="evidence" value="ECO:0007669"/>
    <property type="project" value="InterPro"/>
</dbReference>
<evidence type="ECO:0000256" key="2">
    <source>
        <dbReference type="ARBA" id="ARBA00022833"/>
    </source>
</evidence>
<dbReference type="GO" id="GO:0004842">
    <property type="term" value="F:ubiquitin-protein transferase activity"/>
    <property type="evidence" value="ECO:0007669"/>
    <property type="project" value="InterPro"/>
</dbReference>
<organism evidence="6 7">
    <name type="scientific">Strigamia maritima</name>
    <name type="common">European centipede</name>
    <name type="synonym">Geophilus maritimus</name>
    <dbReference type="NCBI Taxonomy" id="126957"/>
    <lineage>
        <taxon>Eukaryota</taxon>
        <taxon>Metazoa</taxon>
        <taxon>Ecdysozoa</taxon>
        <taxon>Arthropoda</taxon>
        <taxon>Myriapoda</taxon>
        <taxon>Chilopoda</taxon>
        <taxon>Pleurostigmophora</taxon>
        <taxon>Geophilomorpha</taxon>
        <taxon>Linotaeniidae</taxon>
        <taxon>Strigamia</taxon>
    </lineage>
</organism>
<dbReference type="GO" id="GO:0008270">
    <property type="term" value="F:zinc ion binding"/>
    <property type="evidence" value="ECO:0007669"/>
    <property type="project" value="UniProtKB-KW"/>
</dbReference>
<dbReference type="Proteomes" id="UP000014500">
    <property type="component" value="Unassembled WGS sequence"/>
</dbReference>
<evidence type="ECO:0000313" key="6">
    <source>
        <dbReference type="EnsemblMetazoa" id="SMAR000819-PA"/>
    </source>
</evidence>
<dbReference type="EnsemblMetazoa" id="SMAR000819-RA">
    <property type="protein sequence ID" value="SMAR000819-PA"/>
    <property type="gene ID" value="SMAR000819"/>
</dbReference>
<keyword evidence="4" id="KW-0472">Membrane</keyword>
<keyword evidence="1 3" id="KW-0863">Zinc-finger</keyword>
<dbReference type="GO" id="GO:0005783">
    <property type="term" value="C:endoplasmic reticulum"/>
    <property type="evidence" value="ECO:0007669"/>
    <property type="project" value="TreeGrafter"/>
</dbReference>
<dbReference type="OMA" id="PDWLAWP"/>
<dbReference type="eggNOG" id="KOG0800">
    <property type="taxonomic scope" value="Eukaryota"/>
</dbReference>
<dbReference type="HOGENOM" id="CLU_031351_0_0_1"/>
<dbReference type="InterPro" id="IPR013083">
    <property type="entry name" value="Znf_RING/FYVE/PHD"/>
</dbReference>
<proteinExistence type="predicted"/>
<name>T1IIW6_STRMM</name>
<feature type="transmembrane region" description="Helical" evidence="4">
    <location>
        <begin position="370"/>
        <end position="388"/>
    </location>
</feature>
<dbReference type="AlphaFoldDB" id="T1IIW6"/>
<feature type="transmembrane region" description="Helical" evidence="4">
    <location>
        <begin position="421"/>
        <end position="441"/>
    </location>
</feature>
<dbReference type="PROSITE" id="PS50089">
    <property type="entry name" value="ZF_RING_2"/>
    <property type="match status" value="1"/>
</dbReference>
<keyword evidence="7" id="KW-1185">Reference proteome</keyword>
<evidence type="ECO:0000259" key="5">
    <source>
        <dbReference type="PROSITE" id="PS50089"/>
    </source>
</evidence>
<feature type="domain" description="RING-type" evidence="5">
    <location>
        <begin position="604"/>
        <end position="646"/>
    </location>
</feature>
<keyword evidence="1 3" id="KW-0479">Metal-binding</keyword>
<evidence type="ECO:0000256" key="1">
    <source>
        <dbReference type="ARBA" id="ARBA00022771"/>
    </source>
</evidence>
<evidence type="ECO:0000256" key="3">
    <source>
        <dbReference type="PROSITE-ProRule" id="PRU00175"/>
    </source>
</evidence>
<dbReference type="InterPro" id="IPR042494">
    <property type="entry name" value="RNF103"/>
</dbReference>
<dbReference type="GO" id="GO:0036503">
    <property type="term" value="P:ERAD pathway"/>
    <property type="evidence" value="ECO:0007669"/>
    <property type="project" value="TreeGrafter"/>
</dbReference>
<dbReference type="InterPro" id="IPR001841">
    <property type="entry name" value="Znf_RING"/>
</dbReference>
<dbReference type="Gene3D" id="3.30.40.10">
    <property type="entry name" value="Zinc/RING finger domain, C3HC4 (zinc finger)"/>
    <property type="match status" value="1"/>
</dbReference>
<dbReference type="EMBL" id="JH430212">
    <property type="status" value="NOT_ANNOTATED_CDS"/>
    <property type="molecule type" value="Genomic_DNA"/>
</dbReference>